<accession>A0A9P3LJC0</accession>
<proteinExistence type="predicted"/>
<dbReference type="EMBL" id="BPQB01000069">
    <property type="protein sequence ID" value="GJE97225.1"/>
    <property type="molecule type" value="Genomic_DNA"/>
</dbReference>
<sequence length="140" mass="15946">MVHPDLIVQKDDPSDILRTLVQMETVHCRHISSFVHRRSQRKQLLISPVIHVLFCQSPSSRSNQAQSTAPVPNPRHVIWRHRSHSSLGFFNCVALFSTTQPAGSVIRYLSPSTVFFAPLSSRRTAQRRRCDSHSHGTRIN</sequence>
<name>A0A9P3LJC0_9APHY</name>
<evidence type="ECO:0000313" key="1">
    <source>
        <dbReference type="EMBL" id="GJE97225.1"/>
    </source>
</evidence>
<gene>
    <name evidence="1" type="ORF">PsYK624_134380</name>
</gene>
<reference evidence="1 2" key="1">
    <citation type="submission" date="2021-08" db="EMBL/GenBank/DDBJ databases">
        <title>Draft Genome Sequence of Phanerochaete sordida strain YK-624.</title>
        <authorList>
            <person name="Mori T."/>
            <person name="Dohra H."/>
            <person name="Suzuki T."/>
            <person name="Kawagishi H."/>
            <person name="Hirai H."/>
        </authorList>
    </citation>
    <scope>NUCLEOTIDE SEQUENCE [LARGE SCALE GENOMIC DNA]</scope>
    <source>
        <strain evidence="1 2">YK-624</strain>
    </source>
</reference>
<keyword evidence="2" id="KW-1185">Reference proteome</keyword>
<evidence type="ECO:0000313" key="2">
    <source>
        <dbReference type="Proteomes" id="UP000703269"/>
    </source>
</evidence>
<dbReference type="Proteomes" id="UP000703269">
    <property type="component" value="Unassembled WGS sequence"/>
</dbReference>
<protein>
    <submittedName>
        <fullName evidence="1">Uncharacterized protein</fullName>
    </submittedName>
</protein>
<comment type="caution">
    <text evidence="1">The sequence shown here is derived from an EMBL/GenBank/DDBJ whole genome shotgun (WGS) entry which is preliminary data.</text>
</comment>
<dbReference type="AlphaFoldDB" id="A0A9P3LJC0"/>
<organism evidence="1 2">
    <name type="scientific">Phanerochaete sordida</name>
    <dbReference type="NCBI Taxonomy" id="48140"/>
    <lineage>
        <taxon>Eukaryota</taxon>
        <taxon>Fungi</taxon>
        <taxon>Dikarya</taxon>
        <taxon>Basidiomycota</taxon>
        <taxon>Agaricomycotina</taxon>
        <taxon>Agaricomycetes</taxon>
        <taxon>Polyporales</taxon>
        <taxon>Phanerochaetaceae</taxon>
        <taxon>Phanerochaete</taxon>
    </lineage>
</organism>